<keyword evidence="4" id="KW-1185">Reference proteome</keyword>
<organism evidence="3 4">
    <name type="scientific">Huso huso</name>
    <name type="common">Beluga</name>
    <name type="synonym">Acipenser huso</name>
    <dbReference type="NCBI Taxonomy" id="61971"/>
    <lineage>
        <taxon>Eukaryota</taxon>
        <taxon>Metazoa</taxon>
        <taxon>Chordata</taxon>
        <taxon>Craniata</taxon>
        <taxon>Vertebrata</taxon>
        <taxon>Euteleostomi</taxon>
        <taxon>Actinopterygii</taxon>
        <taxon>Chondrostei</taxon>
        <taxon>Acipenseriformes</taxon>
        <taxon>Acipenseridae</taxon>
        <taxon>Huso</taxon>
    </lineage>
</organism>
<dbReference type="Pfam" id="PF00149">
    <property type="entry name" value="Metallophos"/>
    <property type="match status" value="1"/>
</dbReference>
<feature type="transmembrane region" description="Helical" evidence="1">
    <location>
        <begin position="85"/>
        <end position="106"/>
    </location>
</feature>
<feature type="transmembrane region" description="Helical" evidence="1">
    <location>
        <begin position="112"/>
        <end position="138"/>
    </location>
</feature>
<dbReference type="SUPFAM" id="SSF56300">
    <property type="entry name" value="Metallo-dependent phosphatases"/>
    <property type="match status" value="1"/>
</dbReference>
<comment type="caution">
    <text evidence="3">The sequence shown here is derived from an EMBL/GenBank/DDBJ whole genome shotgun (WGS) entry which is preliminary data.</text>
</comment>
<evidence type="ECO:0000259" key="2">
    <source>
        <dbReference type="Pfam" id="PF00149"/>
    </source>
</evidence>
<keyword evidence="1" id="KW-1133">Transmembrane helix</keyword>
<feature type="transmembrane region" description="Helical" evidence="1">
    <location>
        <begin position="12"/>
        <end position="31"/>
    </location>
</feature>
<dbReference type="CDD" id="cd07385">
    <property type="entry name" value="MPP_YkuE_C"/>
    <property type="match status" value="1"/>
</dbReference>
<feature type="transmembrane region" description="Helical" evidence="1">
    <location>
        <begin position="43"/>
        <end position="64"/>
    </location>
</feature>
<dbReference type="PANTHER" id="PTHR31302:SF0">
    <property type="entry name" value="TRANSMEMBRANE PROTEIN WITH METALLOPHOSPHOESTERASE DOMAIN"/>
    <property type="match status" value="1"/>
</dbReference>
<dbReference type="InterPro" id="IPR051158">
    <property type="entry name" value="Metallophosphoesterase_sf"/>
</dbReference>
<dbReference type="EMBL" id="JAHFZB010000017">
    <property type="protein sequence ID" value="KAK6480150.1"/>
    <property type="molecule type" value="Genomic_DNA"/>
</dbReference>
<dbReference type="PANTHER" id="PTHR31302">
    <property type="entry name" value="TRANSMEMBRANE PROTEIN WITH METALLOPHOSPHOESTERASE DOMAIN-RELATED"/>
    <property type="match status" value="1"/>
</dbReference>
<gene>
    <name evidence="3" type="ORF">HHUSO_G19347</name>
</gene>
<dbReference type="Proteomes" id="UP001369086">
    <property type="component" value="Unassembled WGS sequence"/>
</dbReference>
<evidence type="ECO:0000313" key="4">
    <source>
        <dbReference type="Proteomes" id="UP001369086"/>
    </source>
</evidence>
<accession>A0ABR0Z5Q7</accession>
<dbReference type="Gene3D" id="3.60.21.10">
    <property type="match status" value="1"/>
</dbReference>
<feature type="domain" description="Calcineurin-like phosphoesterase" evidence="2">
    <location>
        <begin position="209"/>
        <end position="383"/>
    </location>
</feature>
<keyword evidence="1 3" id="KW-0812">Transmembrane</keyword>
<reference evidence="3 4" key="1">
    <citation type="submission" date="2021-05" db="EMBL/GenBank/DDBJ databases">
        <authorList>
            <person name="Zahm M."/>
            <person name="Klopp C."/>
            <person name="Cabau C."/>
            <person name="Kuhl H."/>
            <person name="Suciu R."/>
            <person name="Ciorpac M."/>
            <person name="Holostenco D."/>
            <person name="Gessner J."/>
            <person name="Wuertz S."/>
            <person name="Hohne C."/>
            <person name="Stock M."/>
            <person name="Gislard M."/>
            <person name="Lluch J."/>
            <person name="Milhes M."/>
            <person name="Lampietro C."/>
            <person name="Lopez Roques C."/>
            <person name="Donnadieu C."/>
            <person name="Du K."/>
            <person name="Schartl M."/>
            <person name="Guiguen Y."/>
        </authorList>
    </citation>
    <scope>NUCLEOTIDE SEQUENCE [LARGE SCALE GENOMIC DNA]</scope>
    <source>
        <strain evidence="3">Hh-F2</strain>
        <tissue evidence="3">Blood</tissue>
    </source>
</reference>
<proteinExistence type="predicted"/>
<evidence type="ECO:0000256" key="1">
    <source>
        <dbReference type="SAM" id="Phobius"/>
    </source>
</evidence>
<sequence length="441" mass="48411">MTTFGKLSVEVKVAIASGVVFFSMFISRTFLTENVDKVTRAKLFRFQFLLLVNCLMLLGSLYIWKKTVVTLCRASGPASYLTGCWKCTVLLFLALAHLSYFTLLYLVSEEPYTFSLIAYTCLGSYVILLFFLFTFGCIEQGYRLLARRSGKTLTAAAGTSKCANKKIILAIGVTVALTCVGLLNAARPPALVHVEIPVHNLPASFNNLKLVLLADIHLGATVGKSKLAMIVRMVNDLQPDMVVIAGDLTDSPVSSLGTATEPLRQLQPRLGTYFITGNHEYYTADVSNWFSHLRSLNIQPLHNSNARVSLSRDSDEWLCLAGVDDLEARLLRYSGHGMDLEKALAGCSPDRAIVLLAHQPLAAKKALQARPDISLILSGHTHGGQIFPLTIAAYLLNPFFSGLYKVGDRSFVYVTPGTMYYGIPMRIASRAEITEIILKSP</sequence>
<evidence type="ECO:0000313" key="3">
    <source>
        <dbReference type="EMBL" id="KAK6480150.1"/>
    </source>
</evidence>
<name>A0ABR0Z5Q7_HUSHU</name>
<protein>
    <submittedName>
        <fullName evidence="3">Transmembrane protein with metallophosphoesterase domain</fullName>
    </submittedName>
</protein>
<keyword evidence="1" id="KW-0472">Membrane</keyword>
<feature type="transmembrane region" description="Helical" evidence="1">
    <location>
        <begin position="167"/>
        <end position="186"/>
    </location>
</feature>
<dbReference type="InterPro" id="IPR004843">
    <property type="entry name" value="Calcineurin-like_PHP"/>
</dbReference>
<dbReference type="InterPro" id="IPR029052">
    <property type="entry name" value="Metallo-depent_PP-like"/>
</dbReference>